<accession>A0A8S9N0B4</accession>
<proteinExistence type="predicted"/>
<comment type="caution">
    <text evidence="1">The sequence shown here is derived from an EMBL/GenBank/DDBJ whole genome shotgun (WGS) entry which is preliminary data.</text>
</comment>
<dbReference type="EMBL" id="QGKX02002183">
    <property type="protein sequence ID" value="KAF3489835.1"/>
    <property type="molecule type" value="Genomic_DNA"/>
</dbReference>
<gene>
    <name evidence="1" type="ORF">F2Q69_00054206</name>
</gene>
<protein>
    <submittedName>
        <fullName evidence="1">Uncharacterized protein</fullName>
    </submittedName>
</protein>
<reference evidence="1" key="1">
    <citation type="submission" date="2019-12" db="EMBL/GenBank/DDBJ databases">
        <title>Genome sequencing and annotation of Brassica cretica.</title>
        <authorList>
            <person name="Studholme D.J."/>
            <person name="Sarris P."/>
        </authorList>
    </citation>
    <scope>NUCLEOTIDE SEQUENCE</scope>
    <source>
        <strain evidence="1">PFS-109/04</strain>
        <tissue evidence="1">Leaf</tissue>
    </source>
</reference>
<sequence>MPQWFCGDTLCPWLRFTGLFWYLSTKLEARAASRLSVVVLCYRKFIAASNP</sequence>
<organism evidence="1 2">
    <name type="scientific">Brassica cretica</name>
    <name type="common">Mustard</name>
    <dbReference type="NCBI Taxonomy" id="69181"/>
    <lineage>
        <taxon>Eukaryota</taxon>
        <taxon>Viridiplantae</taxon>
        <taxon>Streptophyta</taxon>
        <taxon>Embryophyta</taxon>
        <taxon>Tracheophyta</taxon>
        <taxon>Spermatophyta</taxon>
        <taxon>Magnoliopsida</taxon>
        <taxon>eudicotyledons</taxon>
        <taxon>Gunneridae</taxon>
        <taxon>Pentapetalae</taxon>
        <taxon>rosids</taxon>
        <taxon>malvids</taxon>
        <taxon>Brassicales</taxon>
        <taxon>Brassicaceae</taxon>
        <taxon>Brassiceae</taxon>
        <taxon>Brassica</taxon>
    </lineage>
</organism>
<dbReference type="Proteomes" id="UP000712600">
    <property type="component" value="Unassembled WGS sequence"/>
</dbReference>
<name>A0A8S9N0B4_BRACR</name>
<evidence type="ECO:0000313" key="2">
    <source>
        <dbReference type="Proteomes" id="UP000712600"/>
    </source>
</evidence>
<evidence type="ECO:0000313" key="1">
    <source>
        <dbReference type="EMBL" id="KAF3489835.1"/>
    </source>
</evidence>
<dbReference type="AlphaFoldDB" id="A0A8S9N0B4"/>